<evidence type="ECO:0000256" key="9">
    <source>
        <dbReference type="ARBA" id="ARBA00023136"/>
    </source>
</evidence>
<evidence type="ECO:0000256" key="8">
    <source>
        <dbReference type="ARBA" id="ARBA00023034"/>
    </source>
</evidence>
<dbReference type="PANTHER" id="PTHR11987:SF53">
    <property type="entry name" value="ALPHA-2,8-SIALYLTRANSFERASE 8F-LIKE"/>
    <property type="match status" value="1"/>
</dbReference>
<keyword evidence="4" id="KW-0808">Transferase</keyword>
<keyword evidence="6" id="KW-0735">Signal-anchor</keyword>
<feature type="transmembrane region" description="Helical" evidence="11">
    <location>
        <begin position="383"/>
        <end position="402"/>
    </location>
</feature>
<evidence type="ECO:0000313" key="12">
    <source>
        <dbReference type="EMBL" id="CAH1250166.1"/>
    </source>
</evidence>
<keyword evidence="5 11" id="KW-0812">Transmembrane</keyword>
<dbReference type="Proteomes" id="UP000838412">
    <property type="component" value="Chromosome 18"/>
</dbReference>
<dbReference type="GO" id="GO:0003828">
    <property type="term" value="F:alpha-N-acetylneuraminate alpha-2,8-sialyltransferase activity"/>
    <property type="evidence" value="ECO:0007669"/>
    <property type="project" value="TreeGrafter"/>
</dbReference>
<dbReference type="GO" id="GO:0000139">
    <property type="term" value="C:Golgi membrane"/>
    <property type="evidence" value="ECO:0007669"/>
    <property type="project" value="UniProtKB-SubCell"/>
</dbReference>
<dbReference type="PANTHER" id="PTHR11987">
    <property type="entry name" value="ALPHA-2,8-SIALYLTRANSFERASE"/>
    <property type="match status" value="1"/>
</dbReference>
<proteinExistence type="inferred from homology"/>
<dbReference type="InterPro" id="IPR050943">
    <property type="entry name" value="Glycosyltr_29_Sialyltrsf"/>
</dbReference>
<keyword evidence="9 11" id="KW-0472">Membrane</keyword>
<dbReference type="AlphaFoldDB" id="A0A8K0EGM2"/>
<keyword evidence="3" id="KW-0328">Glycosyltransferase</keyword>
<evidence type="ECO:0000256" key="4">
    <source>
        <dbReference type="ARBA" id="ARBA00022679"/>
    </source>
</evidence>
<evidence type="ECO:0000256" key="5">
    <source>
        <dbReference type="ARBA" id="ARBA00022692"/>
    </source>
</evidence>
<dbReference type="EMBL" id="OV696703">
    <property type="protein sequence ID" value="CAH1250166.1"/>
    <property type="molecule type" value="Genomic_DNA"/>
</dbReference>
<protein>
    <submittedName>
        <fullName evidence="12">ST8SIA2 protein</fullName>
    </submittedName>
</protein>
<comment type="similarity">
    <text evidence="2">Belongs to the glycosyltransferase 29 family.</text>
</comment>
<dbReference type="Gene3D" id="3.90.1480.20">
    <property type="entry name" value="Glycosyl transferase family 29"/>
    <property type="match status" value="2"/>
</dbReference>
<evidence type="ECO:0000313" key="13">
    <source>
        <dbReference type="Proteomes" id="UP000838412"/>
    </source>
</evidence>
<keyword evidence="7 11" id="KW-1133">Transmembrane helix</keyword>
<dbReference type="OrthoDB" id="10264956at2759"/>
<evidence type="ECO:0000256" key="3">
    <source>
        <dbReference type="ARBA" id="ARBA00022676"/>
    </source>
</evidence>
<evidence type="ECO:0000256" key="7">
    <source>
        <dbReference type="ARBA" id="ARBA00022989"/>
    </source>
</evidence>
<reference evidence="12" key="1">
    <citation type="submission" date="2022-01" db="EMBL/GenBank/DDBJ databases">
        <authorList>
            <person name="Braso-Vives M."/>
        </authorList>
    </citation>
    <scope>NUCLEOTIDE SEQUENCE</scope>
</reference>
<evidence type="ECO:0000256" key="10">
    <source>
        <dbReference type="ARBA" id="ARBA00023180"/>
    </source>
</evidence>
<dbReference type="GO" id="GO:0006491">
    <property type="term" value="P:N-glycan processing"/>
    <property type="evidence" value="ECO:0007669"/>
    <property type="project" value="TreeGrafter"/>
</dbReference>
<dbReference type="Pfam" id="PF00777">
    <property type="entry name" value="Glyco_transf_29"/>
    <property type="match status" value="2"/>
</dbReference>
<evidence type="ECO:0000256" key="6">
    <source>
        <dbReference type="ARBA" id="ARBA00022968"/>
    </source>
</evidence>
<evidence type="ECO:0000256" key="2">
    <source>
        <dbReference type="ARBA" id="ARBA00006003"/>
    </source>
</evidence>
<keyword evidence="10" id="KW-0325">Glycoprotein</keyword>
<dbReference type="GO" id="GO:0009311">
    <property type="term" value="P:oligosaccharide metabolic process"/>
    <property type="evidence" value="ECO:0007669"/>
    <property type="project" value="TreeGrafter"/>
</dbReference>
<name>A0A8K0EGM2_BRALA</name>
<organism evidence="12 13">
    <name type="scientific">Branchiostoma lanceolatum</name>
    <name type="common">Common lancelet</name>
    <name type="synonym">Amphioxus lanceolatum</name>
    <dbReference type="NCBI Taxonomy" id="7740"/>
    <lineage>
        <taxon>Eukaryota</taxon>
        <taxon>Metazoa</taxon>
        <taxon>Chordata</taxon>
        <taxon>Cephalochordata</taxon>
        <taxon>Leptocardii</taxon>
        <taxon>Amphioxiformes</taxon>
        <taxon>Branchiostomatidae</taxon>
        <taxon>Branchiostoma</taxon>
    </lineage>
</organism>
<dbReference type="InterPro" id="IPR038578">
    <property type="entry name" value="GT29-like_sf"/>
</dbReference>
<comment type="subcellular location">
    <subcellularLocation>
        <location evidence="1">Golgi apparatus membrane</location>
        <topology evidence="1">Single-pass type II membrane protein</topology>
    </subcellularLocation>
</comment>
<dbReference type="InterPro" id="IPR001675">
    <property type="entry name" value="Glyco_trans_29"/>
</dbReference>
<sequence length="440" mass="49249">MTIQHFNTSRNFVYFADMEENKSKCRRRKKCVTKTPVRHYRTCAIVGNGGILLNSSCGNEIDCHDYVIRINMAPVKNYEKDVGRKTNMTTVNWMLTRILLEKLSDNTTREEVVESLLSVNHGVISYVKKTIDQVKESLRLLDSSLARSSMNISVTYSLDNVPPILTGVLRTTLVPKLGIPTSGLIAYILGTTFCDVITLNMTIQHFDPSRNFVYSSDMEENKSKCKGKKKCVTRTPVRHYRTCAIVGSGGILLNSSCGNEIDCHDYVIRINMAPVKNYEKDVGRKTNLTTVNLWLTRNLLKRLSDNTTREEVVKSLSSVNHGVISFVKMLGGVKKSIRALDSSLTRSNMNISVTYSLDHVPPILKGMLRTALVPKLGTPSSGLIAYILGTTFCDVITLYGFYPFATDMRNRTLQLSPLGMLVYDLGLDYVATAEVGWQPK</sequence>
<gene>
    <name evidence="12" type="primary">ST8SIA2</name>
    <name evidence="12" type="ORF">BLAG_LOCUS11013</name>
</gene>
<evidence type="ECO:0000256" key="11">
    <source>
        <dbReference type="SAM" id="Phobius"/>
    </source>
</evidence>
<keyword evidence="13" id="KW-1185">Reference proteome</keyword>
<evidence type="ECO:0000256" key="1">
    <source>
        <dbReference type="ARBA" id="ARBA00004323"/>
    </source>
</evidence>
<keyword evidence="8" id="KW-0333">Golgi apparatus</keyword>
<accession>A0A8K0EGM2</accession>